<evidence type="ECO:0000256" key="1">
    <source>
        <dbReference type="ARBA" id="ARBA00008535"/>
    </source>
</evidence>
<dbReference type="InterPro" id="IPR006703">
    <property type="entry name" value="G_AIG1"/>
</dbReference>
<comment type="similarity">
    <text evidence="1">Belongs to the TRAFAC class TrmE-Era-EngA-EngB-Septin-like GTPase superfamily. AIG1/Toc34/Toc159-like paraseptin GTPase family. IAN subfamily.</text>
</comment>
<evidence type="ECO:0000256" key="2">
    <source>
        <dbReference type="ARBA" id="ARBA00022741"/>
    </source>
</evidence>
<name>A0A5A9MWX1_9TELE</name>
<feature type="coiled-coil region" evidence="4">
    <location>
        <begin position="501"/>
        <end position="535"/>
    </location>
</feature>
<keyword evidence="8" id="KW-1185">Reference proteome</keyword>
<dbReference type="FunFam" id="3.40.50.300:FF:000366">
    <property type="entry name" value="GTPase, IMAP family member 2"/>
    <property type="match status" value="1"/>
</dbReference>
<dbReference type="GO" id="GO:0005525">
    <property type="term" value="F:GTP binding"/>
    <property type="evidence" value="ECO:0007669"/>
    <property type="project" value="UniProtKB-KW"/>
</dbReference>
<organism evidence="7 8">
    <name type="scientific">Triplophysa tibetana</name>
    <dbReference type="NCBI Taxonomy" id="1572043"/>
    <lineage>
        <taxon>Eukaryota</taxon>
        <taxon>Metazoa</taxon>
        <taxon>Chordata</taxon>
        <taxon>Craniata</taxon>
        <taxon>Vertebrata</taxon>
        <taxon>Euteleostomi</taxon>
        <taxon>Actinopterygii</taxon>
        <taxon>Neopterygii</taxon>
        <taxon>Teleostei</taxon>
        <taxon>Ostariophysi</taxon>
        <taxon>Cypriniformes</taxon>
        <taxon>Nemacheilidae</taxon>
        <taxon>Triplophysa</taxon>
    </lineage>
</organism>
<accession>A0A5A9MWX1</accession>
<dbReference type="InterPro" id="IPR027417">
    <property type="entry name" value="P-loop_NTPase"/>
</dbReference>
<dbReference type="PANTHER" id="PTHR10903">
    <property type="entry name" value="GTPASE, IMAP FAMILY MEMBER-RELATED"/>
    <property type="match status" value="1"/>
</dbReference>
<feature type="compositionally biased region" description="Basic and acidic residues" evidence="5">
    <location>
        <begin position="631"/>
        <end position="689"/>
    </location>
</feature>
<dbReference type="Gene3D" id="3.40.50.300">
    <property type="entry name" value="P-loop containing nucleotide triphosphate hydrolases"/>
    <property type="match status" value="2"/>
</dbReference>
<dbReference type="PROSITE" id="PS51720">
    <property type="entry name" value="G_AIG1"/>
    <property type="match status" value="2"/>
</dbReference>
<dbReference type="AlphaFoldDB" id="A0A5A9MWX1"/>
<proteinExistence type="inferred from homology"/>
<dbReference type="PANTHER" id="PTHR10903:SF170">
    <property type="entry name" value="GTPASE IMAP FAMILY MEMBER 7"/>
    <property type="match status" value="1"/>
</dbReference>
<dbReference type="EMBL" id="SOYY01000025">
    <property type="protein sequence ID" value="KAA0702312.1"/>
    <property type="molecule type" value="Genomic_DNA"/>
</dbReference>
<dbReference type="Proteomes" id="UP000324632">
    <property type="component" value="Chromosome 25"/>
</dbReference>
<dbReference type="InterPro" id="IPR045058">
    <property type="entry name" value="GIMA/IAN/Toc"/>
</dbReference>
<evidence type="ECO:0000313" key="8">
    <source>
        <dbReference type="Proteomes" id="UP000324632"/>
    </source>
</evidence>
<sequence length="766" mass="87877">MAFSHALFKSSASASATEDEDDRSRYSGRHHRLECKTILEDKRRCNSEADVHHGLLFAGMNDAKASCGNIILGQEVFSESQAERYSGRVFNRRLMVINTPDLLDLALFSEEHDVKRCFHLVYPGPHALLLVLKPGKFTYHERNTLKLINIIFGAGASEFVIVVFMHEDDSEYVSVIDSTDNDETAEESLSHTCKWPEHHLKRKGNQSQVEKLLESIEIMVEENGGHYLKIPEEKETRPTGEKNTVYQTSTNQSLGWLAELDGSLVEPAFLSFQKLQTGILAVVGGLVNLPDVEIVRIVLTGKTGVGKSATGNTILGQNVFQSRARMFSVTKRCQREKGEIFGRKVTVVDTPGLFDTNLSNEEIQQEIMRCTELSAPGPHVFLLVIAVGPFTQEERETLQLIQMTFGQKANSFTLVLFTRGDNLGDESIENYIQEGDPQVKKLIDESGGRYHMFNNKDKDTNQLFSLLKKIDMMLWKNDASFYNNKMFQEAEKALRLIQLNIEKESEIKQEMEAIKAKHESEIQKMKDELDEEKAKRKVRDILLLEKQWRNLHDVRNREEGPTAKSEQIQCQLDSEAPSEIKRNVDEYSKTDLDNERVPETPQGATGGETDQHKKKQNKWSGFGSLKKLKRNQREKNERRAHENKAIDEEKTEGIEHRVTDQISKDSDSFNQERLEMNSEDKTDTKKEQENIDVPNTPEEVKDTNKNMLLLQQYKDMEECRQRMEEIKKRYKEIEAINAAELKKMKQRHADNIAAWERRHGKKCVLQ</sequence>
<feature type="domain" description="AIG1-type G" evidence="6">
    <location>
        <begin position="292"/>
        <end position="491"/>
    </location>
</feature>
<feature type="domain" description="AIG1-type G" evidence="6">
    <location>
        <begin position="49"/>
        <end position="237"/>
    </location>
</feature>
<evidence type="ECO:0000259" key="6">
    <source>
        <dbReference type="PROSITE" id="PS51720"/>
    </source>
</evidence>
<keyword evidence="4" id="KW-0175">Coiled coil</keyword>
<feature type="region of interest" description="Disordered" evidence="5">
    <location>
        <begin position="555"/>
        <end position="699"/>
    </location>
</feature>
<reference evidence="7 8" key="1">
    <citation type="journal article" date="2019" name="Mol. Ecol. Resour.">
        <title>Chromosome-level genome assembly of Triplophysa tibetana, a fish adapted to the harsh high-altitude environment of the Tibetan Plateau.</title>
        <authorList>
            <person name="Yang X."/>
            <person name="Liu H."/>
            <person name="Ma Z."/>
            <person name="Zou Y."/>
            <person name="Zou M."/>
            <person name="Mao Y."/>
            <person name="Li X."/>
            <person name="Wang H."/>
            <person name="Chen T."/>
            <person name="Wang W."/>
            <person name="Yang R."/>
        </authorList>
    </citation>
    <scope>NUCLEOTIDE SEQUENCE [LARGE SCALE GENOMIC DNA]</scope>
    <source>
        <strain evidence="7">TTIB1903HZAU</strain>
        <tissue evidence="7">Muscle</tissue>
    </source>
</reference>
<dbReference type="Pfam" id="PF04548">
    <property type="entry name" value="AIG1"/>
    <property type="match status" value="2"/>
</dbReference>
<feature type="compositionally biased region" description="Basic and acidic residues" evidence="5">
    <location>
        <begin position="578"/>
        <end position="598"/>
    </location>
</feature>
<comment type="caution">
    <text evidence="7">The sequence shown here is derived from an EMBL/GenBank/DDBJ whole genome shotgun (WGS) entry which is preliminary data.</text>
</comment>
<evidence type="ECO:0000256" key="4">
    <source>
        <dbReference type="SAM" id="Coils"/>
    </source>
</evidence>
<dbReference type="SUPFAM" id="SSF52540">
    <property type="entry name" value="P-loop containing nucleoside triphosphate hydrolases"/>
    <property type="match status" value="1"/>
</dbReference>
<evidence type="ECO:0000256" key="3">
    <source>
        <dbReference type="ARBA" id="ARBA00023134"/>
    </source>
</evidence>
<evidence type="ECO:0000313" key="7">
    <source>
        <dbReference type="EMBL" id="KAA0702312.1"/>
    </source>
</evidence>
<keyword evidence="2" id="KW-0547">Nucleotide-binding</keyword>
<evidence type="ECO:0000256" key="5">
    <source>
        <dbReference type="SAM" id="MobiDB-lite"/>
    </source>
</evidence>
<gene>
    <name evidence="7" type="ORF">E1301_Tti017926</name>
</gene>
<feature type="coiled-coil region" evidence="4">
    <location>
        <begin position="709"/>
        <end position="758"/>
    </location>
</feature>
<protein>
    <submittedName>
        <fullName evidence="7">GTPase IMAP family member 4</fullName>
    </submittedName>
</protein>
<keyword evidence="3" id="KW-0342">GTP-binding</keyword>
<dbReference type="CDD" id="cd01852">
    <property type="entry name" value="AIG1"/>
    <property type="match status" value="1"/>
</dbReference>